<dbReference type="GO" id="GO:0005634">
    <property type="term" value="C:nucleus"/>
    <property type="evidence" value="ECO:0007669"/>
    <property type="project" value="UniProtKB-SubCell"/>
</dbReference>
<comment type="similarity">
    <text evidence="3">Belongs to the CCNDBP1 family.</text>
</comment>
<dbReference type="Proteomes" id="UP001150266">
    <property type="component" value="Unassembled WGS sequence"/>
</dbReference>
<evidence type="ECO:0000313" key="9">
    <source>
        <dbReference type="EMBL" id="KAJ4487957.1"/>
    </source>
</evidence>
<evidence type="ECO:0000256" key="6">
    <source>
        <dbReference type="ARBA" id="ARBA00023306"/>
    </source>
</evidence>
<keyword evidence="4" id="KW-0963">Cytoplasm</keyword>
<evidence type="ECO:0000256" key="1">
    <source>
        <dbReference type="ARBA" id="ARBA00004123"/>
    </source>
</evidence>
<sequence length="379" mass="41129">MFATKHSFDIIKLMSSSTASDQRKAVTAIKVLIQTCKAARDSIVNHPQSTESPPLSVVHKDLLSLLSLVHGTVTKLSLALKPSSPAYSACLVPLKELSDRIAAISHCANLFNATIHGATLVKEVLSVAINVVETVQTLATVFLEIEDSGERSRSADEYLMRTGAVHCVIEIARSEDGLPEDNLTAVRRHWLKDAGALQDGVREVGDMIEDAQAEIDTDCEDGWNELGIEPSKPLTDKELKIAKKVLTVLRLCNLLHQKVISDILRTTDSLSNSFLDNLASSSPALLSTSDELISTLDSPQDPDSITTELNVLKGVIDGIRTHLSILDNQPNSLAVSRKGTFLNEVSVPTNPNSRGKWFKSCFDQLTKAINSVLEAANET</sequence>
<dbReference type="PANTHER" id="PTHR15492">
    <property type="entry name" value="CYCLIN D1-BINDING PROTEIN 1"/>
    <property type="match status" value="1"/>
</dbReference>
<dbReference type="Pfam" id="PF20936">
    <property type="entry name" value="GCIP_C"/>
    <property type="match status" value="1"/>
</dbReference>
<accession>A0A9W9DWV6</accession>
<feature type="domain" description="Cyclin-D1-binding protein 1-like C-terminal" evidence="8">
    <location>
        <begin position="220"/>
        <end position="320"/>
    </location>
</feature>
<evidence type="ECO:0000256" key="5">
    <source>
        <dbReference type="ARBA" id="ARBA00023242"/>
    </source>
</evidence>
<dbReference type="AlphaFoldDB" id="A0A9W9DWV6"/>
<comment type="caution">
    <text evidence="9">The sequence shown here is derived from an EMBL/GenBank/DDBJ whole genome shotgun (WGS) entry which is preliminary data.</text>
</comment>
<evidence type="ECO:0008006" key="11">
    <source>
        <dbReference type="Google" id="ProtNLM"/>
    </source>
</evidence>
<name>A0A9W9DWV6_9AGAR</name>
<keyword evidence="6" id="KW-0131">Cell cycle</keyword>
<keyword evidence="5" id="KW-0539">Nucleus</keyword>
<organism evidence="9 10">
    <name type="scientific">Lentinula aciculospora</name>
    <dbReference type="NCBI Taxonomy" id="153920"/>
    <lineage>
        <taxon>Eukaryota</taxon>
        <taxon>Fungi</taxon>
        <taxon>Dikarya</taxon>
        <taxon>Basidiomycota</taxon>
        <taxon>Agaricomycotina</taxon>
        <taxon>Agaricomycetes</taxon>
        <taxon>Agaricomycetidae</taxon>
        <taxon>Agaricales</taxon>
        <taxon>Marasmiineae</taxon>
        <taxon>Omphalotaceae</taxon>
        <taxon>Lentinula</taxon>
    </lineage>
</organism>
<dbReference type="OrthoDB" id="41588at2759"/>
<evidence type="ECO:0000256" key="4">
    <source>
        <dbReference type="ARBA" id="ARBA00022490"/>
    </source>
</evidence>
<dbReference type="InterPro" id="IPR026907">
    <property type="entry name" value="GCIP-like"/>
</dbReference>
<dbReference type="Gene3D" id="1.20.1420.10">
    <property type="entry name" value="Talin, central domain"/>
    <property type="match status" value="1"/>
</dbReference>
<dbReference type="Pfam" id="PF13324">
    <property type="entry name" value="GCIP_N"/>
    <property type="match status" value="1"/>
</dbReference>
<dbReference type="Gene3D" id="1.20.1410.10">
    <property type="entry name" value="I/LWEQ domain"/>
    <property type="match status" value="1"/>
</dbReference>
<gene>
    <name evidence="9" type="ORF">J3R30DRAFT_3432406</name>
</gene>
<protein>
    <recommendedName>
        <fullName evidence="11">Grap2 and cyclin-D-interacting-domain-containing protein</fullName>
    </recommendedName>
</protein>
<evidence type="ECO:0000256" key="3">
    <source>
        <dbReference type="ARBA" id="ARBA00008940"/>
    </source>
</evidence>
<evidence type="ECO:0000256" key="2">
    <source>
        <dbReference type="ARBA" id="ARBA00004496"/>
    </source>
</evidence>
<dbReference type="GO" id="GO:0005737">
    <property type="term" value="C:cytoplasm"/>
    <property type="evidence" value="ECO:0007669"/>
    <property type="project" value="UniProtKB-SubCell"/>
</dbReference>
<evidence type="ECO:0000259" key="7">
    <source>
        <dbReference type="Pfam" id="PF13324"/>
    </source>
</evidence>
<dbReference type="PANTHER" id="PTHR15492:SF1">
    <property type="entry name" value="CYCLIN-D1-BINDING PROTEIN 1"/>
    <property type="match status" value="1"/>
</dbReference>
<dbReference type="InterPro" id="IPR049317">
    <property type="entry name" value="GCIP-like_N"/>
</dbReference>
<dbReference type="EMBL" id="JAOTPV010000002">
    <property type="protein sequence ID" value="KAJ4487957.1"/>
    <property type="molecule type" value="Genomic_DNA"/>
</dbReference>
<feature type="domain" description="Cyclin-D1-binding protein 1-like N-terminal" evidence="7">
    <location>
        <begin position="62"/>
        <end position="210"/>
    </location>
</feature>
<keyword evidence="10" id="KW-1185">Reference proteome</keyword>
<evidence type="ECO:0000313" key="10">
    <source>
        <dbReference type="Proteomes" id="UP001150266"/>
    </source>
</evidence>
<comment type="subcellular location">
    <subcellularLocation>
        <location evidence="2">Cytoplasm</location>
    </subcellularLocation>
    <subcellularLocation>
        <location evidence="1">Nucleus</location>
    </subcellularLocation>
</comment>
<proteinExistence type="inferred from homology"/>
<dbReference type="InterPro" id="IPR049318">
    <property type="entry name" value="GCIP_C"/>
</dbReference>
<evidence type="ECO:0000259" key="8">
    <source>
        <dbReference type="Pfam" id="PF20936"/>
    </source>
</evidence>
<reference evidence="9" key="1">
    <citation type="submission" date="2022-08" db="EMBL/GenBank/DDBJ databases">
        <title>A Global Phylogenomic Analysis of the Shiitake Genus Lentinula.</title>
        <authorList>
            <consortium name="DOE Joint Genome Institute"/>
            <person name="Sierra-Patev S."/>
            <person name="Min B."/>
            <person name="Naranjo-Ortiz M."/>
            <person name="Looney B."/>
            <person name="Konkel Z."/>
            <person name="Slot J.C."/>
            <person name="Sakamoto Y."/>
            <person name="Steenwyk J.L."/>
            <person name="Rokas A."/>
            <person name="Carro J."/>
            <person name="Camarero S."/>
            <person name="Ferreira P."/>
            <person name="Molpeceres G."/>
            <person name="Ruiz-Duenas F.J."/>
            <person name="Serrano A."/>
            <person name="Henrissat B."/>
            <person name="Drula E."/>
            <person name="Hughes K.W."/>
            <person name="Mata J.L."/>
            <person name="Ishikawa N.K."/>
            <person name="Vargas-Isla R."/>
            <person name="Ushijima S."/>
            <person name="Smith C.A."/>
            <person name="Ahrendt S."/>
            <person name="Andreopoulos W."/>
            <person name="He G."/>
            <person name="Labutti K."/>
            <person name="Lipzen A."/>
            <person name="Ng V."/>
            <person name="Riley R."/>
            <person name="Sandor L."/>
            <person name="Barry K."/>
            <person name="Martinez A.T."/>
            <person name="Xiao Y."/>
            <person name="Gibbons J.G."/>
            <person name="Terashima K."/>
            <person name="Grigoriev I.V."/>
            <person name="Hibbett D.S."/>
        </authorList>
    </citation>
    <scope>NUCLEOTIDE SEQUENCE</scope>
    <source>
        <strain evidence="9">JLM2183</strain>
    </source>
</reference>